<proteinExistence type="predicted"/>
<name>A0A5B7JGC3_PORTR</name>
<evidence type="ECO:0000313" key="1">
    <source>
        <dbReference type="EMBL" id="MPC97101.1"/>
    </source>
</evidence>
<accession>A0A5B7JGC3</accession>
<keyword evidence="2" id="KW-1185">Reference proteome</keyword>
<evidence type="ECO:0000313" key="2">
    <source>
        <dbReference type="Proteomes" id="UP000324222"/>
    </source>
</evidence>
<dbReference type="Proteomes" id="UP000324222">
    <property type="component" value="Unassembled WGS sequence"/>
</dbReference>
<organism evidence="1 2">
    <name type="scientific">Portunus trituberculatus</name>
    <name type="common">Swimming crab</name>
    <name type="synonym">Neptunus trituberculatus</name>
    <dbReference type="NCBI Taxonomy" id="210409"/>
    <lineage>
        <taxon>Eukaryota</taxon>
        <taxon>Metazoa</taxon>
        <taxon>Ecdysozoa</taxon>
        <taxon>Arthropoda</taxon>
        <taxon>Crustacea</taxon>
        <taxon>Multicrustacea</taxon>
        <taxon>Malacostraca</taxon>
        <taxon>Eumalacostraca</taxon>
        <taxon>Eucarida</taxon>
        <taxon>Decapoda</taxon>
        <taxon>Pleocyemata</taxon>
        <taxon>Brachyura</taxon>
        <taxon>Eubrachyura</taxon>
        <taxon>Portunoidea</taxon>
        <taxon>Portunidae</taxon>
        <taxon>Portuninae</taxon>
        <taxon>Portunus</taxon>
    </lineage>
</organism>
<dbReference type="AlphaFoldDB" id="A0A5B7JGC3"/>
<reference evidence="1 2" key="1">
    <citation type="submission" date="2019-05" db="EMBL/GenBank/DDBJ databases">
        <title>Another draft genome of Portunus trituberculatus and its Hox gene families provides insights of decapod evolution.</title>
        <authorList>
            <person name="Jeong J.-H."/>
            <person name="Song I."/>
            <person name="Kim S."/>
            <person name="Choi T."/>
            <person name="Kim D."/>
            <person name="Ryu S."/>
            <person name="Kim W."/>
        </authorList>
    </citation>
    <scope>NUCLEOTIDE SEQUENCE [LARGE SCALE GENOMIC DNA]</scope>
    <source>
        <tissue evidence="1">Muscle</tissue>
    </source>
</reference>
<sequence length="153" mass="16251">MIRRLVCPDVNFPAGLSDARVIHACKADLASPVRLAGETRNGFACVTKACVCEGRGMEARGHLCFRVAQVTRNTQRCYLEDSMRTHPCGGARLAVQTALLSPAPSCRAGPGSQGDDVSVAISLDEETNLVAVRGYQGGGGRHIAAWLPHCCIM</sequence>
<comment type="caution">
    <text evidence="1">The sequence shown here is derived from an EMBL/GenBank/DDBJ whole genome shotgun (WGS) entry which is preliminary data.</text>
</comment>
<dbReference type="EMBL" id="VSRR010108612">
    <property type="protein sequence ID" value="MPC97101.1"/>
    <property type="molecule type" value="Genomic_DNA"/>
</dbReference>
<protein>
    <submittedName>
        <fullName evidence="1">Uncharacterized protein</fullName>
    </submittedName>
</protein>
<gene>
    <name evidence="1" type="ORF">E2C01_092394</name>
</gene>